<dbReference type="CDD" id="cd06257">
    <property type="entry name" value="DnaJ"/>
    <property type="match status" value="1"/>
</dbReference>
<reference evidence="3 4" key="1">
    <citation type="submission" date="2020-02" db="EMBL/GenBank/DDBJ databases">
        <authorList>
            <person name="Kim M.K."/>
        </authorList>
    </citation>
    <scope>NUCLEOTIDE SEQUENCE [LARGE SCALE GENOMIC DNA]</scope>
    <source>
        <strain evidence="3 4">17J57-3</strain>
    </source>
</reference>
<dbReference type="PANTHER" id="PTHR44360">
    <property type="entry name" value="DNAJ HOMOLOG SUBFAMILY B MEMBER 9"/>
    <property type="match status" value="1"/>
</dbReference>
<protein>
    <submittedName>
        <fullName evidence="3">J domain-containing protein</fullName>
    </submittedName>
</protein>
<name>A0A6B3SH97_9BURK</name>
<organism evidence="3 4">
    <name type="scientific">Noviherbaspirillum galbum</name>
    <dbReference type="NCBI Taxonomy" id="2709383"/>
    <lineage>
        <taxon>Bacteria</taxon>
        <taxon>Pseudomonadati</taxon>
        <taxon>Pseudomonadota</taxon>
        <taxon>Betaproteobacteria</taxon>
        <taxon>Burkholderiales</taxon>
        <taxon>Oxalobacteraceae</taxon>
        <taxon>Noviherbaspirillum</taxon>
    </lineage>
</organism>
<feature type="domain" description="J" evidence="2">
    <location>
        <begin position="3"/>
        <end position="69"/>
    </location>
</feature>
<dbReference type="Gene3D" id="1.10.287.110">
    <property type="entry name" value="DnaJ domain"/>
    <property type="match status" value="1"/>
</dbReference>
<dbReference type="GO" id="GO:0051087">
    <property type="term" value="F:protein-folding chaperone binding"/>
    <property type="evidence" value="ECO:0007669"/>
    <property type="project" value="TreeGrafter"/>
</dbReference>
<dbReference type="RefSeq" id="WP_163960542.1">
    <property type="nucleotide sequence ID" value="NZ_JAAIVB010000011.1"/>
</dbReference>
<dbReference type="PROSITE" id="PS50076">
    <property type="entry name" value="DNAJ_2"/>
    <property type="match status" value="1"/>
</dbReference>
<dbReference type="GO" id="GO:0036503">
    <property type="term" value="P:ERAD pathway"/>
    <property type="evidence" value="ECO:0007669"/>
    <property type="project" value="TreeGrafter"/>
</dbReference>
<dbReference type="SUPFAM" id="SSF46565">
    <property type="entry name" value="Chaperone J-domain"/>
    <property type="match status" value="1"/>
</dbReference>
<accession>A0A6B3SH97</accession>
<dbReference type="PANTHER" id="PTHR44360:SF1">
    <property type="entry name" value="DNAJ HOMOLOG SUBFAMILY B MEMBER 9"/>
    <property type="match status" value="1"/>
</dbReference>
<comment type="caution">
    <text evidence="3">The sequence shown here is derived from an EMBL/GenBank/DDBJ whole genome shotgun (WGS) entry which is preliminary data.</text>
</comment>
<evidence type="ECO:0000313" key="3">
    <source>
        <dbReference type="EMBL" id="NEX60038.1"/>
    </source>
</evidence>
<dbReference type="InterPro" id="IPR001623">
    <property type="entry name" value="DnaJ_domain"/>
</dbReference>
<dbReference type="GO" id="GO:0051787">
    <property type="term" value="F:misfolded protein binding"/>
    <property type="evidence" value="ECO:0007669"/>
    <property type="project" value="TreeGrafter"/>
</dbReference>
<evidence type="ECO:0000256" key="1">
    <source>
        <dbReference type="ARBA" id="ARBA00023186"/>
    </source>
</evidence>
<evidence type="ECO:0000313" key="4">
    <source>
        <dbReference type="Proteomes" id="UP000482155"/>
    </source>
</evidence>
<sequence>MKNHYSTLGVLPTAEIAVIKAAWRVLCQIYHPDKYEGDKAHGEAMIKEINEAWEVLGNPEKRKEYDAQFANGKGTFSQAQAASESPSDFRKELLDAFPELEFTAEYYPDIWTTIDDLKRISRNLAAGFVAALLETKAFKQRVELADRLSAAFFTIYFGTDEKILGFAKQLVDLGLRDAALELNQAVNTFGEGIEPDLVISKIQRKHSILDVVRRHKEDELKRRRERHEREAVEKNMDSIRRTFEDLRYMRETVGPGNMQALVAAIEPLRRGLSIQMDFEKVERGFLSSFAKDWIVLTGPHETWKFYYDSVFAPVIQDHQRY</sequence>
<evidence type="ECO:0000259" key="2">
    <source>
        <dbReference type="PROSITE" id="PS50076"/>
    </source>
</evidence>
<dbReference type="PRINTS" id="PR00625">
    <property type="entry name" value="JDOMAIN"/>
</dbReference>
<dbReference type="AlphaFoldDB" id="A0A6B3SH97"/>
<dbReference type="InterPro" id="IPR036869">
    <property type="entry name" value="J_dom_sf"/>
</dbReference>
<proteinExistence type="predicted"/>
<keyword evidence="1" id="KW-0143">Chaperone</keyword>
<dbReference type="SMART" id="SM00271">
    <property type="entry name" value="DnaJ"/>
    <property type="match status" value="1"/>
</dbReference>
<dbReference type="Proteomes" id="UP000482155">
    <property type="component" value="Unassembled WGS sequence"/>
</dbReference>
<dbReference type="InterPro" id="IPR051948">
    <property type="entry name" value="Hsp70_co-chaperone_J-domain"/>
</dbReference>
<dbReference type="Pfam" id="PF00226">
    <property type="entry name" value="DnaJ"/>
    <property type="match status" value="1"/>
</dbReference>
<keyword evidence="4" id="KW-1185">Reference proteome</keyword>
<gene>
    <name evidence="3" type="ORF">G3574_03010</name>
</gene>
<dbReference type="EMBL" id="JAAIVB010000011">
    <property type="protein sequence ID" value="NEX60038.1"/>
    <property type="molecule type" value="Genomic_DNA"/>
</dbReference>